<evidence type="ECO:0000313" key="4">
    <source>
        <dbReference type="EMBL" id="TNC47227.1"/>
    </source>
</evidence>
<feature type="compositionally biased region" description="Basic and acidic residues" evidence="1">
    <location>
        <begin position="48"/>
        <end position="82"/>
    </location>
</feature>
<dbReference type="Proteomes" id="UP000305887">
    <property type="component" value="Unassembled WGS sequence"/>
</dbReference>
<feature type="domain" description="DUF5872" evidence="3">
    <location>
        <begin position="7"/>
        <end position="72"/>
    </location>
</feature>
<dbReference type="Pfam" id="PF07498">
    <property type="entry name" value="Rho_N"/>
    <property type="match status" value="1"/>
</dbReference>
<feature type="domain" description="Rho termination factor-like N-terminal" evidence="2">
    <location>
        <begin position="184"/>
        <end position="209"/>
    </location>
</feature>
<protein>
    <submittedName>
        <fullName evidence="4">Aspartate-semialdehyde dehydrogenase</fullName>
    </submittedName>
</protein>
<evidence type="ECO:0000259" key="2">
    <source>
        <dbReference type="Pfam" id="PF07498"/>
    </source>
</evidence>
<dbReference type="AlphaFoldDB" id="A0A5C4MT05"/>
<dbReference type="GO" id="GO:0006353">
    <property type="term" value="P:DNA-templated transcription termination"/>
    <property type="evidence" value="ECO:0007669"/>
    <property type="project" value="InterPro"/>
</dbReference>
<sequence>MAGAKRTNPKLWETVKAEVTAGNKGGDPGEWSARKAQMAVREYKKRGGGYDDKGPKQADTDLHHWTEEDWGTKSGGKSDKTGERYLPKIVRLLLTEEEYARTTAKKRGGRLQFVDQPEDIRDKAAAIRKDGPTRAMLDARARELEIEGRSTMNDADLLKAIEAATDANGRAKAKGSSLQGRNKSELMALARERGLEGRSRMTKDELALALGG</sequence>
<dbReference type="EMBL" id="VDFU01000028">
    <property type="protein sequence ID" value="TNC47227.1"/>
    <property type="molecule type" value="Genomic_DNA"/>
</dbReference>
<evidence type="ECO:0000313" key="5">
    <source>
        <dbReference type="Proteomes" id="UP000305887"/>
    </source>
</evidence>
<dbReference type="RefSeq" id="WP_139078303.1">
    <property type="nucleotide sequence ID" value="NZ_VDFU01000028.1"/>
</dbReference>
<reference evidence="4 5" key="1">
    <citation type="submission" date="2019-06" db="EMBL/GenBank/DDBJ databases">
        <title>YIM 131921 draft genome.</title>
        <authorList>
            <person name="Jiang L."/>
        </authorList>
    </citation>
    <scope>NUCLEOTIDE SEQUENCE [LARGE SCALE GENOMIC DNA]</scope>
    <source>
        <strain evidence="4 5">YIM 131921</strain>
    </source>
</reference>
<dbReference type="InterPro" id="IPR011112">
    <property type="entry name" value="Rho-like_N"/>
</dbReference>
<keyword evidence="5" id="KW-1185">Reference proteome</keyword>
<evidence type="ECO:0000259" key="3">
    <source>
        <dbReference type="Pfam" id="PF19197"/>
    </source>
</evidence>
<proteinExistence type="predicted"/>
<gene>
    <name evidence="4" type="ORF">FHG66_17330</name>
</gene>
<dbReference type="Pfam" id="PF19197">
    <property type="entry name" value="DUF5872"/>
    <property type="match status" value="1"/>
</dbReference>
<feature type="region of interest" description="Disordered" evidence="1">
    <location>
        <begin position="45"/>
        <end position="82"/>
    </location>
</feature>
<dbReference type="OrthoDB" id="791686at2"/>
<accession>A0A5C4MT05</accession>
<evidence type="ECO:0000256" key="1">
    <source>
        <dbReference type="SAM" id="MobiDB-lite"/>
    </source>
</evidence>
<name>A0A5C4MT05_9RHOB</name>
<comment type="caution">
    <text evidence="4">The sequence shown here is derived from an EMBL/GenBank/DDBJ whole genome shotgun (WGS) entry which is preliminary data.</text>
</comment>
<organism evidence="4 5">
    <name type="scientific">Rubellimicrobium rubrum</name>
    <dbReference type="NCBI Taxonomy" id="2585369"/>
    <lineage>
        <taxon>Bacteria</taxon>
        <taxon>Pseudomonadati</taxon>
        <taxon>Pseudomonadota</taxon>
        <taxon>Alphaproteobacteria</taxon>
        <taxon>Rhodobacterales</taxon>
        <taxon>Roseobacteraceae</taxon>
        <taxon>Rubellimicrobium</taxon>
    </lineage>
</organism>
<dbReference type="InterPro" id="IPR043803">
    <property type="entry name" value="DUF5872"/>
</dbReference>